<evidence type="ECO:0000313" key="6">
    <source>
        <dbReference type="WBParaSite" id="SSLN_0001103001-mRNA-1"/>
    </source>
</evidence>
<dbReference type="PROSITE" id="PS50176">
    <property type="entry name" value="ARM_REPEAT"/>
    <property type="match status" value="2"/>
</dbReference>
<reference evidence="6" key="1">
    <citation type="submission" date="2016-06" db="UniProtKB">
        <authorList>
            <consortium name="WormBaseParasite"/>
        </authorList>
    </citation>
    <scope>IDENTIFICATION</scope>
</reference>
<dbReference type="Proteomes" id="UP000275846">
    <property type="component" value="Unassembled WGS sequence"/>
</dbReference>
<dbReference type="OrthoDB" id="7537227at2759"/>
<dbReference type="InterPro" id="IPR000357">
    <property type="entry name" value="HEAT"/>
</dbReference>
<evidence type="ECO:0000256" key="1">
    <source>
        <dbReference type="ARBA" id="ARBA00022737"/>
    </source>
</evidence>
<evidence type="ECO:0000313" key="5">
    <source>
        <dbReference type="Proteomes" id="UP000275846"/>
    </source>
</evidence>
<feature type="region of interest" description="Disordered" evidence="3">
    <location>
        <begin position="22"/>
        <end position="60"/>
    </location>
</feature>
<sequence length="459" mass="50529">MSLAGHIQRLLAIVAGSPEGYVTQLPKEDSQKNMKKQQTSRPKKGKTTERDMPEKKEEKQLTILTPEAKVFACQILMKAAKKEDVRQILHDAGAEQSLISLLTNEDAEVRAAAANVIANFAEHSLAQQTIAKMGVSNAVETLISFLSQAGTWNEAMLLNTLITISNLASETVGRKKLLAASVIKGLIVVFTSRYHRIQAKSASLLANLLLDEVARQEFIILGGLPALTNLLSSAYPEARRAACSAIRSVVRDTETASVLYDLGALDELYRMNQSGVLKSYFCDMAIEQILDCHSVLKFALTGQLGFLDTMGDLFYDVGSLRASEKLKTLHFYAREPLDHRRPVYLLNSRKAPEPVSAVQEAAVPPTDDMVSEKKRLTKSQKKPLSRKMPQTQETIPSMQVDPSSTTALDGEKASSADKESDGKPLPPVNDPNLQAWVKKVKETIRPMFPISRQAESLAW</sequence>
<dbReference type="PANTHER" id="PTHR46618:SF1">
    <property type="entry name" value="ARMADILLO REPEAT-CONTAINING PROTEIN 3"/>
    <property type="match status" value="1"/>
</dbReference>
<feature type="compositionally biased region" description="Basic and acidic residues" evidence="3">
    <location>
        <begin position="46"/>
        <end position="60"/>
    </location>
</feature>
<feature type="repeat" description="ARM" evidence="2">
    <location>
        <begin position="93"/>
        <end position="135"/>
    </location>
</feature>
<dbReference type="Pfam" id="PF00514">
    <property type="entry name" value="Arm"/>
    <property type="match status" value="1"/>
</dbReference>
<dbReference type="WBParaSite" id="SSLN_0001103001-mRNA-1">
    <property type="protein sequence ID" value="SSLN_0001103001-mRNA-1"/>
    <property type="gene ID" value="SSLN_0001103001"/>
</dbReference>
<dbReference type="STRING" id="70667.A0A183T2C1"/>
<dbReference type="InterPro" id="IPR052441">
    <property type="entry name" value="Armadillo-Ser/Thr_Kinase"/>
</dbReference>
<dbReference type="InterPro" id="IPR016024">
    <property type="entry name" value="ARM-type_fold"/>
</dbReference>
<reference evidence="4 5" key="2">
    <citation type="submission" date="2018-11" db="EMBL/GenBank/DDBJ databases">
        <authorList>
            <consortium name="Pathogen Informatics"/>
        </authorList>
    </citation>
    <scope>NUCLEOTIDE SEQUENCE [LARGE SCALE GENOMIC DNA]</scope>
    <source>
        <strain evidence="4 5">NST_G2</strain>
    </source>
</reference>
<keyword evidence="1" id="KW-0677">Repeat</keyword>
<keyword evidence="5" id="KW-1185">Reference proteome</keyword>
<evidence type="ECO:0000313" key="4">
    <source>
        <dbReference type="EMBL" id="VDL97004.1"/>
    </source>
</evidence>
<feature type="repeat" description="ARM" evidence="2">
    <location>
        <begin position="222"/>
        <end position="264"/>
    </location>
</feature>
<feature type="compositionally biased region" description="Polar residues" evidence="3">
    <location>
        <begin position="388"/>
        <end position="407"/>
    </location>
</feature>
<organism evidence="6">
    <name type="scientific">Schistocephalus solidus</name>
    <name type="common">Tapeworm</name>
    <dbReference type="NCBI Taxonomy" id="70667"/>
    <lineage>
        <taxon>Eukaryota</taxon>
        <taxon>Metazoa</taxon>
        <taxon>Spiralia</taxon>
        <taxon>Lophotrochozoa</taxon>
        <taxon>Platyhelminthes</taxon>
        <taxon>Cestoda</taxon>
        <taxon>Eucestoda</taxon>
        <taxon>Diphyllobothriidea</taxon>
        <taxon>Diphyllobothriidae</taxon>
        <taxon>Schistocephalus</taxon>
    </lineage>
</organism>
<name>A0A183T2C1_SCHSO</name>
<protein>
    <submittedName>
        <fullName evidence="6">TOG domain-containing protein</fullName>
    </submittedName>
</protein>
<gene>
    <name evidence="4" type="ORF">SSLN_LOCUS10619</name>
</gene>
<dbReference type="PANTHER" id="PTHR46618">
    <property type="entry name" value="ARMADILLO REPEAT-CONTAINING PROTEIN 3"/>
    <property type="match status" value="1"/>
</dbReference>
<feature type="region of interest" description="Disordered" evidence="3">
    <location>
        <begin position="355"/>
        <end position="434"/>
    </location>
</feature>
<evidence type="ECO:0000256" key="3">
    <source>
        <dbReference type="SAM" id="MobiDB-lite"/>
    </source>
</evidence>
<dbReference type="AlphaFoldDB" id="A0A183T2C1"/>
<proteinExistence type="predicted"/>
<dbReference type="InterPro" id="IPR011989">
    <property type="entry name" value="ARM-like"/>
</dbReference>
<accession>A0A183T2C1</accession>
<dbReference type="Gene3D" id="1.25.10.10">
    <property type="entry name" value="Leucine-rich Repeat Variant"/>
    <property type="match status" value="1"/>
</dbReference>
<evidence type="ECO:0000256" key="2">
    <source>
        <dbReference type="PROSITE-ProRule" id="PRU00259"/>
    </source>
</evidence>
<feature type="compositionally biased region" description="Basic residues" evidence="3">
    <location>
        <begin position="375"/>
        <end position="385"/>
    </location>
</feature>
<dbReference type="EMBL" id="UYSU01035984">
    <property type="protein sequence ID" value="VDL97004.1"/>
    <property type="molecule type" value="Genomic_DNA"/>
</dbReference>
<dbReference type="InterPro" id="IPR000225">
    <property type="entry name" value="Armadillo"/>
</dbReference>
<feature type="compositionally biased region" description="Basic and acidic residues" evidence="3">
    <location>
        <begin position="409"/>
        <end position="422"/>
    </location>
</feature>
<dbReference type="SMART" id="SM00185">
    <property type="entry name" value="ARM"/>
    <property type="match status" value="3"/>
</dbReference>
<dbReference type="Pfam" id="PF02985">
    <property type="entry name" value="HEAT"/>
    <property type="match status" value="1"/>
</dbReference>
<dbReference type="SUPFAM" id="SSF48371">
    <property type="entry name" value="ARM repeat"/>
    <property type="match status" value="1"/>
</dbReference>